<dbReference type="PANTHER" id="PTHR10488">
    <property type="entry name" value="GLYCINE AMIDINOTRANSFERASE, MITOCHONDRIAL"/>
    <property type="match status" value="1"/>
</dbReference>
<evidence type="ECO:0000256" key="1">
    <source>
        <dbReference type="ARBA" id="ARBA00006943"/>
    </source>
</evidence>
<evidence type="ECO:0000256" key="3">
    <source>
        <dbReference type="PIRSR" id="PIRSR633195-1"/>
    </source>
</evidence>
<reference evidence="4" key="1">
    <citation type="submission" date="2022-06" db="EMBL/GenBank/DDBJ databases">
        <title>Novel species in genus nocardia.</title>
        <authorList>
            <person name="Li F."/>
        </authorList>
    </citation>
    <scope>NUCLEOTIDE SEQUENCE</scope>
    <source>
        <strain evidence="4">CDC141</strain>
    </source>
</reference>
<evidence type="ECO:0000313" key="5">
    <source>
        <dbReference type="Proteomes" id="UP001139157"/>
    </source>
</evidence>
<proteinExistence type="inferred from homology"/>
<evidence type="ECO:0000313" key="4">
    <source>
        <dbReference type="EMBL" id="MCM6774464.1"/>
    </source>
</evidence>
<keyword evidence="5" id="KW-1185">Reference proteome</keyword>
<dbReference type="InterPro" id="IPR033195">
    <property type="entry name" value="AmidinoTrfase"/>
</dbReference>
<dbReference type="GO" id="GO:0015067">
    <property type="term" value="F:amidinotransferase activity"/>
    <property type="evidence" value="ECO:0007669"/>
    <property type="project" value="InterPro"/>
</dbReference>
<dbReference type="Proteomes" id="UP001139157">
    <property type="component" value="Unassembled WGS sequence"/>
</dbReference>
<feature type="active site" evidence="3">
    <location>
        <position position="265"/>
    </location>
</feature>
<feature type="active site" description="Amidino-cysteine intermediate" evidence="3">
    <location>
        <position position="373"/>
    </location>
</feature>
<evidence type="ECO:0000256" key="2">
    <source>
        <dbReference type="ARBA" id="ARBA00022679"/>
    </source>
</evidence>
<dbReference type="PANTHER" id="PTHR10488:SF1">
    <property type="entry name" value="GLYCINE AMIDINOTRANSFERASE, MITOCHONDRIAL"/>
    <property type="match status" value="1"/>
</dbReference>
<keyword evidence="2" id="KW-0808">Transferase</keyword>
<dbReference type="AlphaFoldDB" id="A0A9X2E583"/>
<comment type="similarity">
    <text evidence="1">Belongs to the amidinotransferase family.</text>
</comment>
<comment type="caution">
    <text evidence="4">The sequence shown here is derived from an EMBL/GenBank/DDBJ whole genome shotgun (WGS) entry which is preliminary data.</text>
</comment>
<accession>A0A9X2E583</accession>
<gene>
    <name evidence="4" type="ORF">NDR86_13365</name>
</gene>
<organism evidence="4 5">
    <name type="scientific">Nocardia pulmonis</name>
    <dbReference type="NCBI Taxonomy" id="2951408"/>
    <lineage>
        <taxon>Bacteria</taxon>
        <taxon>Bacillati</taxon>
        <taxon>Actinomycetota</taxon>
        <taxon>Actinomycetes</taxon>
        <taxon>Mycobacteriales</taxon>
        <taxon>Nocardiaceae</taxon>
        <taxon>Nocardia</taxon>
    </lineage>
</organism>
<sequence>MSIFRLIDHLVKDRIAMLPPNGGAHSFDEWSRLIEVVVGEPAHYTSHDLDTSFRLFYFDNVRPTAAYGARPGRELTIPRHMVDELEEDVEGFAAALAECGVSVLRPQPLTRRSTISSPLWTALETPALNVRDQTIVLGDAIVETAPHVRGRLFENDYLKPIFYNYLSRGSRWLAMPRPALARHSLDPGYFTEQGIDVSGLLDDPDTHDLPGLGHELVFDGAQCIRLGRDVLVNVANANHELGYTWLQTTFPHLRFHRLDAIADSHIDSIVIPLRPGLLLLRAPAYREQLPAALQRWDVIYPPEQDESQFPDYSSFGFNLASRYIDINVLSVDEGTVVVNSLCPDLMRTLEKHGLTVIPVRHRHRRLFGGGFHCFTLDTIRAGECEDYLQ</sequence>
<dbReference type="SUPFAM" id="SSF55909">
    <property type="entry name" value="Pentein"/>
    <property type="match status" value="1"/>
</dbReference>
<name>A0A9X2E583_9NOCA</name>
<dbReference type="EMBL" id="JAMRXG010000005">
    <property type="protein sequence ID" value="MCM6774464.1"/>
    <property type="molecule type" value="Genomic_DNA"/>
</dbReference>
<feature type="active site" evidence="3">
    <location>
        <position position="219"/>
    </location>
</feature>
<protein>
    <submittedName>
        <fullName evidence="4">Inosamine-phosphate amidinotransferase 1</fullName>
    </submittedName>
</protein>
<dbReference type="Gene3D" id="3.75.10.10">
    <property type="entry name" value="L-arginine/glycine Amidinotransferase, Chain A"/>
    <property type="match status" value="1"/>
</dbReference>
<dbReference type="RefSeq" id="WP_251912066.1">
    <property type="nucleotide sequence ID" value="NZ_JAMRXG010000005.1"/>
</dbReference>